<organism evidence="2 3">
    <name type="scientific">Protea cynaroides</name>
    <dbReference type="NCBI Taxonomy" id="273540"/>
    <lineage>
        <taxon>Eukaryota</taxon>
        <taxon>Viridiplantae</taxon>
        <taxon>Streptophyta</taxon>
        <taxon>Embryophyta</taxon>
        <taxon>Tracheophyta</taxon>
        <taxon>Spermatophyta</taxon>
        <taxon>Magnoliopsida</taxon>
        <taxon>Proteales</taxon>
        <taxon>Proteaceae</taxon>
        <taxon>Protea</taxon>
    </lineage>
</organism>
<evidence type="ECO:0000256" key="1">
    <source>
        <dbReference type="SAM" id="MobiDB-lite"/>
    </source>
</evidence>
<protein>
    <submittedName>
        <fullName evidence="2">Uncharacterized protein</fullName>
    </submittedName>
</protein>
<accession>A0A9Q0H4P1</accession>
<name>A0A9Q0H4P1_9MAGN</name>
<proteinExistence type="predicted"/>
<evidence type="ECO:0000313" key="2">
    <source>
        <dbReference type="EMBL" id="KAJ4959826.1"/>
    </source>
</evidence>
<keyword evidence="3" id="KW-1185">Reference proteome</keyword>
<dbReference type="Proteomes" id="UP001141806">
    <property type="component" value="Unassembled WGS sequence"/>
</dbReference>
<comment type="caution">
    <text evidence="2">The sequence shown here is derived from an EMBL/GenBank/DDBJ whole genome shotgun (WGS) entry which is preliminary data.</text>
</comment>
<reference evidence="2" key="1">
    <citation type="journal article" date="2023" name="Plant J.">
        <title>The genome of the king protea, Protea cynaroides.</title>
        <authorList>
            <person name="Chang J."/>
            <person name="Duong T.A."/>
            <person name="Schoeman C."/>
            <person name="Ma X."/>
            <person name="Roodt D."/>
            <person name="Barker N."/>
            <person name="Li Z."/>
            <person name="Van de Peer Y."/>
            <person name="Mizrachi E."/>
        </authorList>
    </citation>
    <scope>NUCLEOTIDE SEQUENCE</scope>
    <source>
        <tissue evidence="2">Young leaves</tissue>
    </source>
</reference>
<sequence>MGENLNRFSRKNRSNEGSNGGATRSGHMIDDGGGDLIECSGKYCRSCSANLMADCVAICCCPCAVVSFLVLAFVKVPWTIGKRCLGLQKKKDHKSKRKERKKRKDRDGVIERNGSLRKEIAVEEGRYQYQIPCGILVDDDDETEQKDKFCAGIEAESIWMELYQLGHLGFGRVSFSLESM</sequence>
<dbReference type="PANTHER" id="PTHR33264">
    <property type="entry name" value="EXPRESSED PROTEIN"/>
    <property type="match status" value="1"/>
</dbReference>
<evidence type="ECO:0000313" key="3">
    <source>
        <dbReference type="Proteomes" id="UP001141806"/>
    </source>
</evidence>
<dbReference type="PANTHER" id="PTHR33264:SF6">
    <property type="entry name" value="OS01G0638800 PROTEIN"/>
    <property type="match status" value="1"/>
</dbReference>
<dbReference type="EMBL" id="JAMYWD010000009">
    <property type="protein sequence ID" value="KAJ4959826.1"/>
    <property type="molecule type" value="Genomic_DNA"/>
</dbReference>
<dbReference type="OrthoDB" id="689054at2759"/>
<dbReference type="AlphaFoldDB" id="A0A9Q0H4P1"/>
<gene>
    <name evidence="2" type="ORF">NE237_019736</name>
</gene>
<feature type="region of interest" description="Disordered" evidence="1">
    <location>
        <begin position="1"/>
        <end position="27"/>
    </location>
</feature>